<evidence type="ECO:0000256" key="2">
    <source>
        <dbReference type="ARBA" id="ARBA00023008"/>
    </source>
</evidence>
<dbReference type="AlphaFoldDB" id="A1KAQ3"/>
<dbReference type="PROSITE" id="PS51257">
    <property type="entry name" value="PROKAR_LIPOPROTEIN"/>
    <property type="match status" value="1"/>
</dbReference>
<dbReference type="InterPro" id="IPR003782">
    <property type="entry name" value="SCO1/SenC"/>
</dbReference>
<gene>
    <name evidence="7" type="primary">senC</name>
    <name evidence="7" type="ordered locus">azo3293</name>
</gene>
<feature type="chain" id="PRO_5002636189" evidence="5">
    <location>
        <begin position="18"/>
        <end position="200"/>
    </location>
</feature>
<dbReference type="Proteomes" id="UP000002588">
    <property type="component" value="Chromosome"/>
</dbReference>
<reference evidence="7 8" key="1">
    <citation type="journal article" date="2006" name="Nat. Biotechnol.">
        <title>Complete genome of the mutualistic, N2-fixing grass endophyte Azoarcus sp. strain BH72.</title>
        <authorList>
            <person name="Krause A."/>
            <person name="Ramakumar A."/>
            <person name="Bartels D."/>
            <person name="Battistoni F."/>
            <person name="Bekel T."/>
            <person name="Boch J."/>
            <person name="Boehm M."/>
            <person name="Friedrich F."/>
            <person name="Hurek T."/>
            <person name="Krause L."/>
            <person name="Linke B."/>
            <person name="McHardy A.C."/>
            <person name="Sarkar A."/>
            <person name="Schneiker S."/>
            <person name="Syed A.A."/>
            <person name="Thauer R."/>
            <person name="Vorhoelter F.-J."/>
            <person name="Weidner S."/>
            <person name="Puehler A."/>
            <person name="Reinhold-Hurek B."/>
            <person name="Kaiser O."/>
            <person name="Goesmann A."/>
        </authorList>
    </citation>
    <scope>NUCLEOTIDE SEQUENCE [LARGE SCALE GENOMIC DNA]</scope>
    <source>
        <strain evidence="7 8">BH72</strain>
    </source>
</reference>
<evidence type="ECO:0000256" key="5">
    <source>
        <dbReference type="SAM" id="SignalP"/>
    </source>
</evidence>
<name>A1KAQ3_AZOSB</name>
<protein>
    <submittedName>
        <fullName evidence="7">SCO1/SenC family protein</fullName>
    </submittedName>
</protein>
<feature type="disulfide bond" description="Redox-active" evidence="4">
    <location>
        <begin position="70"/>
        <end position="74"/>
    </location>
</feature>
<evidence type="ECO:0000259" key="6">
    <source>
        <dbReference type="PROSITE" id="PS51352"/>
    </source>
</evidence>
<organism evidence="7 8">
    <name type="scientific">Azoarcus sp. (strain BH72)</name>
    <dbReference type="NCBI Taxonomy" id="418699"/>
    <lineage>
        <taxon>Bacteria</taxon>
        <taxon>Pseudomonadati</taxon>
        <taxon>Pseudomonadota</taxon>
        <taxon>Betaproteobacteria</taxon>
        <taxon>Rhodocyclales</taxon>
        <taxon>Zoogloeaceae</taxon>
        <taxon>Azoarcus</taxon>
    </lineage>
</organism>
<evidence type="ECO:0000256" key="1">
    <source>
        <dbReference type="ARBA" id="ARBA00010996"/>
    </source>
</evidence>
<dbReference type="STRING" id="62928.azo3293"/>
<dbReference type="Gene3D" id="3.40.30.10">
    <property type="entry name" value="Glutaredoxin"/>
    <property type="match status" value="1"/>
</dbReference>
<feature type="binding site" evidence="3">
    <location>
        <position position="159"/>
    </location>
    <ligand>
        <name>Cu cation</name>
        <dbReference type="ChEBI" id="CHEBI:23378"/>
    </ligand>
</feature>
<feature type="signal peptide" evidence="5">
    <location>
        <begin position="1"/>
        <end position="17"/>
    </location>
</feature>
<dbReference type="FunFam" id="3.40.30.10:FF:000013">
    <property type="entry name" value="Blast:Protein SCO1 homolog, mitochondrial"/>
    <property type="match status" value="1"/>
</dbReference>
<feature type="binding site" evidence="3">
    <location>
        <position position="70"/>
    </location>
    <ligand>
        <name>Cu cation</name>
        <dbReference type="ChEBI" id="CHEBI:23378"/>
    </ligand>
</feature>
<evidence type="ECO:0000313" key="8">
    <source>
        <dbReference type="Proteomes" id="UP000002588"/>
    </source>
</evidence>
<dbReference type="GO" id="GO:0046872">
    <property type="term" value="F:metal ion binding"/>
    <property type="evidence" value="ECO:0007669"/>
    <property type="project" value="UniProtKB-KW"/>
</dbReference>
<evidence type="ECO:0000256" key="4">
    <source>
        <dbReference type="PIRSR" id="PIRSR603782-2"/>
    </source>
</evidence>
<dbReference type="InterPro" id="IPR013766">
    <property type="entry name" value="Thioredoxin_domain"/>
</dbReference>
<evidence type="ECO:0000313" key="7">
    <source>
        <dbReference type="EMBL" id="CAL95909.1"/>
    </source>
</evidence>
<keyword evidence="2 3" id="KW-0186">Copper</keyword>
<feature type="domain" description="Thioredoxin" evidence="6">
    <location>
        <begin position="18"/>
        <end position="194"/>
    </location>
</feature>
<keyword evidence="5" id="KW-0732">Signal</keyword>
<evidence type="ECO:0000256" key="3">
    <source>
        <dbReference type="PIRSR" id="PIRSR603782-1"/>
    </source>
</evidence>
<dbReference type="eggNOG" id="COG1999">
    <property type="taxonomic scope" value="Bacteria"/>
</dbReference>
<comment type="similarity">
    <text evidence="1">Belongs to the SCO1/2 family.</text>
</comment>
<dbReference type="PROSITE" id="PS51352">
    <property type="entry name" value="THIOREDOXIN_2"/>
    <property type="match status" value="1"/>
</dbReference>
<accession>A1KAQ3</accession>
<sequence length="200" mass="21794">MLRVLLCAAALAATVLAGGCSDPAPAFHSTDITGADYGKQFALTDHSGQPRGLTDFRGKVVTLFFGYTQCPDVCPSNLTSMAEVVKRLGADGERVQVLFVTVDPERDTRELLAQYVPAFDPRFVGLYGTPEQTADVAREFRIFYRKSGDTAGGAYTIDHSAGTYVFDPQGRLRLYVRHGESVDNIVADLKQLLAEPTARR</sequence>
<dbReference type="RefSeq" id="WP_011767016.1">
    <property type="nucleotide sequence ID" value="NC_008702.1"/>
</dbReference>
<dbReference type="PANTHER" id="PTHR12151">
    <property type="entry name" value="ELECTRON TRANSPORT PROTIN SCO1/SENC FAMILY MEMBER"/>
    <property type="match status" value="1"/>
</dbReference>
<keyword evidence="8" id="KW-1185">Reference proteome</keyword>
<dbReference type="PANTHER" id="PTHR12151:SF25">
    <property type="entry name" value="LINALOOL DEHYDRATASE_ISOMERASE DOMAIN-CONTAINING PROTEIN"/>
    <property type="match status" value="1"/>
</dbReference>
<dbReference type="Pfam" id="PF02630">
    <property type="entry name" value="SCO1-SenC"/>
    <property type="match status" value="1"/>
</dbReference>
<dbReference type="InterPro" id="IPR036249">
    <property type="entry name" value="Thioredoxin-like_sf"/>
</dbReference>
<feature type="binding site" evidence="3">
    <location>
        <position position="74"/>
    </location>
    <ligand>
        <name>Cu cation</name>
        <dbReference type="ChEBI" id="CHEBI:23378"/>
    </ligand>
</feature>
<dbReference type="HOGENOM" id="CLU_050131_3_0_4"/>
<keyword evidence="4" id="KW-1015">Disulfide bond</keyword>
<keyword evidence="3" id="KW-0479">Metal-binding</keyword>
<dbReference type="EMBL" id="AM406670">
    <property type="protein sequence ID" value="CAL95909.1"/>
    <property type="molecule type" value="Genomic_DNA"/>
</dbReference>
<dbReference type="SUPFAM" id="SSF52833">
    <property type="entry name" value="Thioredoxin-like"/>
    <property type="match status" value="1"/>
</dbReference>
<proteinExistence type="inferred from homology"/>
<dbReference type="KEGG" id="azo:azo3293"/>
<dbReference type="CDD" id="cd02968">
    <property type="entry name" value="SCO"/>
    <property type="match status" value="1"/>
</dbReference>